<dbReference type="InterPro" id="IPR050563">
    <property type="entry name" value="4-hydroxybenzoyl-CoA_TE"/>
</dbReference>
<reference evidence="1" key="1">
    <citation type="submission" date="2024-05" db="EMBL/GenBank/DDBJ databases">
        <title>The Natural Products Discovery Center: Release of the First 8490 Sequenced Strains for Exploring Actinobacteria Biosynthetic Diversity.</title>
        <authorList>
            <person name="Kalkreuter E."/>
            <person name="Kautsar S.A."/>
            <person name="Yang D."/>
            <person name="Bader C.D."/>
            <person name="Teijaro C.N."/>
            <person name="Fluegel L."/>
            <person name="Davis C.M."/>
            <person name="Simpson J.R."/>
            <person name="Lauterbach L."/>
            <person name="Steele A.D."/>
            <person name="Gui C."/>
            <person name="Meng S."/>
            <person name="Li G."/>
            <person name="Viehrig K."/>
            <person name="Ye F."/>
            <person name="Su P."/>
            <person name="Kiefer A.F."/>
            <person name="Nichols A."/>
            <person name="Cepeda A.J."/>
            <person name="Yan W."/>
            <person name="Fan B."/>
            <person name="Jiang Y."/>
            <person name="Adhikari A."/>
            <person name="Zheng C.-J."/>
            <person name="Schuster L."/>
            <person name="Cowan T.M."/>
            <person name="Smanski M.J."/>
            <person name="Chevrette M.G."/>
            <person name="de Carvalho L.P.S."/>
            <person name="Shen B."/>
        </authorList>
    </citation>
    <scope>NUCLEOTIDE SEQUENCE</scope>
    <source>
        <strain evidence="1">NPDC080035</strain>
    </source>
</reference>
<keyword evidence="1" id="KW-0378">Hydrolase</keyword>
<sequence length="161" mass="17929">MRLHVPIKLRWSDLDAYGHVNNAAMLRLLEEARIEAFWAPDDAVGTGEAVGGTTAVLDGRPGADTLTLIARQEIEYLAPIPYLRQPLDVQLWLGRLGGASLEVCYEVWSPEGAEPETMFSRAATTIVLVDAASQRPRRINERERAAWTPYLDDPVQFTKRG</sequence>
<dbReference type="PANTHER" id="PTHR31793:SF24">
    <property type="entry name" value="LONG-CHAIN ACYL-COA THIOESTERASE FADM"/>
    <property type="match status" value="1"/>
</dbReference>
<evidence type="ECO:0000313" key="1">
    <source>
        <dbReference type="EMBL" id="XBM47590.1"/>
    </source>
</evidence>
<proteinExistence type="predicted"/>
<dbReference type="InterPro" id="IPR029069">
    <property type="entry name" value="HotDog_dom_sf"/>
</dbReference>
<dbReference type="SUPFAM" id="SSF54637">
    <property type="entry name" value="Thioesterase/thiol ester dehydrase-isomerase"/>
    <property type="match status" value="1"/>
</dbReference>
<dbReference type="RefSeq" id="WP_348787561.1">
    <property type="nucleotide sequence ID" value="NZ_CP157390.1"/>
</dbReference>
<dbReference type="Pfam" id="PF13279">
    <property type="entry name" value="4HBT_2"/>
    <property type="match status" value="1"/>
</dbReference>
<accession>A0AAU7G872</accession>
<dbReference type="EC" id="3.1.2.-" evidence="1"/>
<protein>
    <submittedName>
        <fullName evidence="1">Thioesterase family protein</fullName>
        <ecNumber evidence="1">3.1.2.-</ecNumber>
    </submittedName>
</protein>
<organism evidence="1">
    <name type="scientific">Leifsonia sp. NPDC080035</name>
    <dbReference type="NCBI Taxonomy" id="3143936"/>
    <lineage>
        <taxon>Bacteria</taxon>
        <taxon>Bacillati</taxon>
        <taxon>Actinomycetota</taxon>
        <taxon>Actinomycetes</taxon>
        <taxon>Micrococcales</taxon>
        <taxon>Microbacteriaceae</taxon>
        <taxon>Leifsonia</taxon>
    </lineage>
</organism>
<gene>
    <name evidence="1" type="ORF">AAME72_16155</name>
</gene>
<dbReference type="AlphaFoldDB" id="A0AAU7G872"/>
<name>A0AAU7G872_9MICO</name>
<dbReference type="CDD" id="cd00586">
    <property type="entry name" value="4HBT"/>
    <property type="match status" value="1"/>
</dbReference>
<dbReference type="GO" id="GO:0047617">
    <property type="term" value="F:fatty acyl-CoA hydrolase activity"/>
    <property type="evidence" value="ECO:0007669"/>
    <property type="project" value="TreeGrafter"/>
</dbReference>
<dbReference type="Gene3D" id="3.10.129.10">
    <property type="entry name" value="Hotdog Thioesterase"/>
    <property type="match status" value="1"/>
</dbReference>
<dbReference type="PANTHER" id="PTHR31793">
    <property type="entry name" value="4-HYDROXYBENZOYL-COA THIOESTERASE FAMILY MEMBER"/>
    <property type="match status" value="1"/>
</dbReference>
<dbReference type="EMBL" id="CP157390">
    <property type="protein sequence ID" value="XBM47590.1"/>
    <property type="molecule type" value="Genomic_DNA"/>
</dbReference>